<dbReference type="PROSITE" id="PS00175">
    <property type="entry name" value="PG_MUTASE"/>
    <property type="match status" value="1"/>
</dbReference>
<keyword evidence="1" id="KW-0324">Glycolysis</keyword>
<evidence type="ECO:0000256" key="4">
    <source>
        <dbReference type="PIRSR" id="PIRSR613078-2"/>
    </source>
</evidence>
<feature type="active site" description="Proton donor/acceptor" evidence="3">
    <location>
        <position position="83"/>
    </location>
</feature>
<proteinExistence type="predicted"/>
<dbReference type="PANTHER" id="PTHR48100">
    <property type="entry name" value="BROAD-SPECIFICITY PHOSPHATASE YOR283W-RELATED"/>
    <property type="match status" value="1"/>
</dbReference>
<feature type="binding site" evidence="4">
    <location>
        <position position="58"/>
    </location>
    <ligand>
        <name>substrate</name>
    </ligand>
</feature>
<feature type="active site" description="Tele-phosphohistidine intermediate" evidence="3">
    <location>
        <position position="9"/>
    </location>
</feature>
<evidence type="ECO:0000256" key="2">
    <source>
        <dbReference type="ARBA" id="ARBA00023235"/>
    </source>
</evidence>
<protein>
    <submittedName>
        <fullName evidence="5">Histidine phosphatase family protein</fullName>
    </submittedName>
</protein>
<dbReference type="InterPro" id="IPR050275">
    <property type="entry name" value="PGM_Phosphatase"/>
</dbReference>
<organism evidence="5 6">
    <name type="scientific">Rathayibacter iranicus</name>
    <dbReference type="NCBI Taxonomy" id="59737"/>
    <lineage>
        <taxon>Bacteria</taxon>
        <taxon>Bacillati</taxon>
        <taxon>Actinomycetota</taxon>
        <taxon>Actinomycetes</taxon>
        <taxon>Micrococcales</taxon>
        <taxon>Microbacteriaceae</taxon>
        <taxon>Rathayibacter</taxon>
    </lineage>
</organism>
<accession>A0AAD1AD00</accession>
<reference evidence="5 6" key="1">
    <citation type="submission" date="2018-03" db="EMBL/GenBank/DDBJ databases">
        <title>Bacteriophage NCPPB3778 and a type I-E CRISPR drive the evolution of the US Biological Select Agent, Rathayibacter toxicus.</title>
        <authorList>
            <person name="Davis E.W.II."/>
            <person name="Tabima J.F."/>
            <person name="Weisberg A.J."/>
            <person name="Dantas Lopes L."/>
            <person name="Wiseman M.S."/>
            <person name="Wiseman M.S."/>
            <person name="Pupko T."/>
            <person name="Belcher M.S."/>
            <person name="Sechler A.J."/>
            <person name="Tancos M.A."/>
            <person name="Schroeder B.K."/>
            <person name="Murray T.D."/>
            <person name="Luster D.G."/>
            <person name="Schneider W.L."/>
            <person name="Rogers E."/>
            <person name="Andreote F.D."/>
            <person name="Grunwald N.J."/>
            <person name="Putnam M.L."/>
            <person name="Chang J.H."/>
        </authorList>
    </citation>
    <scope>NUCLEOTIDE SEQUENCE [LARGE SCALE GENOMIC DNA]</scope>
    <source>
        <strain evidence="5 6">NCCPB 2253</strain>
    </source>
</reference>
<dbReference type="EMBL" id="CP028130">
    <property type="protein sequence ID" value="AZZ55192.1"/>
    <property type="molecule type" value="Genomic_DNA"/>
</dbReference>
<sequence length="210" mass="21807">MTQLTLVRHGQTDWNAARRIQGRSDIPLNPVGRSQARAAARLLGDRHWDAVVASPLQRAYDTGAIIARGLGLDEPLAVDGLAERSYGDAEGMTGAELTERFPGGIEGGRIPGCETRAEVVTRATIALLDAAERFPGSAIVVATHGAVIGSLLRALSSDDLPAHGISVGNGSRHDFVIVDGALRVVGFDDSGDVVVADVDLDDVLSPAAGA</sequence>
<feature type="binding site" evidence="4">
    <location>
        <begin position="83"/>
        <end position="86"/>
    </location>
    <ligand>
        <name>substrate</name>
    </ligand>
</feature>
<dbReference type="Gene3D" id="3.40.50.1240">
    <property type="entry name" value="Phosphoglycerate mutase-like"/>
    <property type="match status" value="1"/>
</dbReference>
<dbReference type="CDD" id="cd07067">
    <property type="entry name" value="HP_PGM_like"/>
    <property type="match status" value="1"/>
</dbReference>
<dbReference type="GO" id="GO:0005737">
    <property type="term" value="C:cytoplasm"/>
    <property type="evidence" value="ECO:0007669"/>
    <property type="project" value="TreeGrafter"/>
</dbReference>
<dbReference type="AlphaFoldDB" id="A0AAD1AD00"/>
<dbReference type="InterPro" id="IPR013078">
    <property type="entry name" value="His_Pase_superF_clade-1"/>
</dbReference>
<dbReference type="Proteomes" id="UP000283946">
    <property type="component" value="Chromosome"/>
</dbReference>
<dbReference type="RefSeq" id="WP_104264845.1">
    <property type="nucleotide sequence ID" value="NZ_CP028130.1"/>
</dbReference>
<evidence type="ECO:0000256" key="3">
    <source>
        <dbReference type="PIRSR" id="PIRSR613078-1"/>
    </source>
</evidence>
<dbReference type="GO" id="GO:0016791">
    <property type="term" value="F:phosphatase activity"/>
    <property type="evidence" value="ECO:0007669"/>
    <property type="project" value="TreeGrafter"/>
</dbReference>
<dbReference type="SMART" id="SM00855">
    <property type="entry name" value="PGAM"/>
    <property type="match status" value="1"/>
</dbReference>
<keyword evidence="2" id="KW-0413">Isomerase</keyword>
<dbReference type="SUPFAM" id="SSF53254">
    <property type="entry name" value="Phosphoglycerate mutase-like"/>
    <property type="match status" value="1"/>
</dbReference>
<dbReference type="PANTHER" id="PTHR48100:SF1">
    <property type="entry name" value="HISTIDINE PHOSPHATASE FAMILY PROTEIN-RELATED"/>
    <property type="match status" value="1"/>
</dbReference>
<dbReference type="Pfam" id="PF00300">
    <property type="entry name" value="His_Phos_1"/>
    <property type="match status" value="1"/>
</dbReference>
<evidence type="ECO:0000313" key="6">
    <source>
        <dbReference type="Proteomes" id="UP000283946"/>
    </source>
</evidence>
<feature type="binding site" evidence="4">
    <location>
        <begin position="8"/>
        <end position="15"/>
    </location>
    <ligand>
        <name>substrate</name>
    </ligand>
</feature>
<dbReference type="InterPro" id="IPR029033">
    <property type="entry name" value="His_PPase_superfam"/>
</dbReference>
<gene>
    <name evidence="5" type="ORF">C7V51_04280</name>
</gene>
<dbReference type="InterPro" id="IPR001345">
    <property type="entry name" value="PG/BPGM_mutase_AS"/>
</dbReference>
<name>A0AAD1AD00_9MICO</name>
<evidence type="ECO:0000256" key="1">
    <source>
        <dbReference type="ARBA" id="ARBA00023152"/>
    </source>
</evidence>
<evidence type="ECO:0000313" key="5">
    <source>
        <dbReference type="EMBL" id="AZZ55192.1"/>
    </source>
</evidence>
<dbReference type="KEGG" id="ria:C7V51_04280"/>